<gene>
    <name evidence="2" type="ORF">QWJ38_20920</name>
</gene>
<dbReference type="SUPFAM" id="SSF48264">
    <property type="entry name" value="Cytochrome P450"/>
    <property type="match status" value="1"/>
</dbReference>
<dbReference type="PRINTS" id="PR00463">
    <property type="entry name" value="EP450I"/>
</dbReference>
<dbReference type="InterPro" id="IPR001128">
    <property type="entry name" value="Cyt_P450"/>
</dbReference>
<proteinExistence type="inferred from homology"/>
<protein>
    <submittedName>
        <fullName evidence="2">Cytochrome P450</fullName>
    </submittedName>
</protein>
<dbReference type="RefSeq" id="WP_290361078.1">
    <property type="nucleotide sequence ID" value="NZ_JAUHHC010000006.1"/>
</dbReference>
<sequence length="481" mass="53448">MDASIAKPDAVGRPLSSLPGPRPLPLLGNLAQIEPARMHQQLEQWARDYGPVYRLRLGPSEALVVARADLVLEAMRERPEGWRRLPAMQRVIAEIGGHGLFSAEGEDWRRQRKLVMAAFDPGHLKRYFPSLLRVTERLRACLAEAARSGEALDLQTVLMHYTVDVTAGLAFGIDMNTLQRPDDALQGHLDQIFPMLGKRIFAPVPWWRVFKLPADRRFDRHLQQVHEAARRLIAQARERIARDPALREQPNNLLEALIAARDEEGGGLSEADLLGNVLTVLLAGEDTTAHTLGWTLHLLHTHRPEWERLVAAVDAALGEADMPRSFEQARALEAIERAVNESMRLRPVAPLSLMESNRDRVFGGIALPRGAKLICLTRPGAVDTALVGDAADYRPQRWQAAAPGEEPAHALLKASLPFGAGPRLCPGRYLAMLEMKMVLAMLARNFELGSVATADGSPPQERFAFTMFPLGLKIRLAERRR</sequence>
<dbReference type="Pfam" id="PF00067">
    <property type="entry name" value="p450"/>
    <property type="match status" value="1"/>
</dbReference>
<dbReference type="PRINTS" id="PR00385">
    <property type="entry name" value="P450"/>
</dbReference>
<keyword evidence="1" id="KW-0479">Metal-binding</keyword>
<dbReference type="PANTHER" id="PTHR24301">
    <property type="entry name" value="THROMBOXANE-A SYNTHASE"/>
    <property type="match status" value="1"/>
</dbReference>
<dbReference type="InterPro" id="IPR036396">
    <property type="entry name" value="Cyt_P450_sf"/>
</dbReference>
<keyword evidence="1" id="KW-0408">Iron</keyword>
<comment type="similarity">
    <text evidence="1">Belongs to the cytochrome P450 family.</text>
</comment>
<comment type="caution">
    <text evidence="2">The sequence shown here is derived from an EMBL/GenBank/DDBJ whole genome shotgun (WGS) entry which is preliminary data.</text>
</comment>
<keyword evidence="3" id="KW-1185">Reference proteome</keyword>
<keyword evidence="1" id="KW-0560">Oxidoreductase</keyword>
<accession>A0ABT8DYV7</accession>
<organism evidence="2 3">
    <name type="scientific">Roseateles violae</name>
    <dbReference type="NCBI Taxonomy" id="3058042"/>
    <lineage>
        <taxon>Bacteria</taxon>
        <taxon>Pseudomonadati</taxon>
        <taxon>Pseudomonadota</taxon>
        <taxon>Betaproteobacteria</taxon>
        <taxon>Burkholderiales</taxon>
        <taxon>Sphaerotilaceae</taxon>
        <taxon>Roseateles</taxon>
    </lineage>
</organism>
<keyword evidence="1" id="KW-0349">Heme</keyword>
<dbReference type="Gene3D" id="1.10.630.10">
    <property type="entry name" value="Cytochrome P450"/>
    <property type="match status" value="1"/>
</dbReference>
<dbReference type="InterPro" id="IPR002401">
    <property type="entry name" value="Cyt_P450_E_grp-I"/>
</dbReference>
<dbReference type="InterPro" id="IPR017972">
    <property type="entry name" value="Cyt_P450_CS"/>
</dbReference>
<evidence type="ECO:0000256" key="1">
    <source>
        <dbReference type="RuleBase" id="RU000461"/>
    </source>
</evidence>
<evidence type="ECO:0000313" key="3">
    <source>
        <dbReference type="Proteomes" id="UP001228044"/>
    </source>
</evidence>
<dbReference type="Proteomes" id="UP001228044">
    <property type="component" value="Unassembled WGS sequence"/>
</dbReference>
<dbReference type="PANTHER" id="PTHR24301:SF2">
    <property type="entry name" value="THROMBOXANE-A SYNTHASE"/>
    <property type="match status" value="1"/>
</dbReference>
<dbReference type="PROSITE" id="PS00086">
    <property type="entry name" value="CYTOCHROME_P450"/>
    <property type="match status" value="1"/>
</dbReference>
<name>A0ABT8DYV7_9BURK</name>
<evidence type="ECO:0000313" key="2">
    <source>
        <dbReference type="EMBL" id="MDN3922763.1"/>
    </source>
</evidence>
<dbReference type="EMBL" id="JAUHHC010000006">
    <property type="protein sequence ID" value="MDN3922763.1"/>
    <property type="molecule type" value="Genomic_DNA"/>
</dbReference>
<reference evidence="2 3" key="1">
    <citation type="submission" date="2023-06" db="EMBL/GenBank/DDBJ databases">
        <title>Pelomonas sp. PFR6 16S ribosomal RNA gene Genome sequencing and assembly.</title>
        <authorList>
            <person name="Woo H."/>
        </authorList>
    </citation>
    <scope>NUCLEOTIDE SEQUENCE [LARGE SCALE GENOMIC DNA]</scope>
    <source>
        <strain evidence="2 3">PFR6</strain>
    </source>
</reference>
<keyword evidence="1" id="KW-0503">Monooxygenase</keyword>